<dbReference type="Pfam" id="PF01451">
    <property type="entry name" value="LMWPc"/>
    <property type="match status" value="1"/>
</dbReference>
<protein>
    <recommendedName>
        <fullName evidence="2">Phosphotyrosine protein phosphatase I domain-containing protein</fullName>
    </recommendedName>
</protein>
<dbReference type="GO" id="GO:0046685">
    <property type="term" value="P:response to arsenic-containing substance"/>
    <property type="evidence" value="ECO:0007669"/>
    <property type="project" value="UniProtKB-KW"/>
</dbReference>
<comment type="caution">
    <text evidence="3">The sequence shown here is derived from an EMBL/GenBank/DDBJ whole genome shotgun (WGS) entry which is preliminary data.</text>
</comment>
<evidence type="ECO:0000313" key="3">
    <source>
        <dbReference type="EMBL" id="GAF79271.1"/>
    </source>
</evidence>
<organism evidence="3">
    <name type="scientific">marine sediment metagenome</name>
    <dbReference type="NCBI Taxonomy" id="412755"/>
    <lineage>
        <taxon>unclassified sequences</taxon>
        <taxon>metagenomes</taxon>
        <taxon>ecological metagenomes</taxon>
    </lineage>
</organism>
<accession>X0SVV0</accession>
<evidence type="ECO:0000259" key="2">
    <source>
        <dbReference type="Pfam" id="PF01451"/>
    </source>
</evidence>
<dbReference type="SUPFAM" id="SSF52788">
    <property type="entry name" value="Phosphotyrosine protein phosphatases I"/>
    <property type="match status" value="1"/>
</dbReference>
<proteinExistence type="predicted"/>
<evidence type="ECO:0000256" key="1">
    <source>
        <dbReference type="ARBA" id="ARBA00022849"/>
    </source>
</evidence>
<name>X0SVV0_9ZZZZ</name>
<reference evidence="3" key="1">
    <citation type="journal article" date="2014" name="Front. Microbiol.">
        <title>High frequency of phylogenetically diverse reductive dehalogenase-homologous genes in deep subseafloor sedimentary metagenomes.</title>
        <authorList>
            <person name="Kawai M."/>
            <person name="Futagami T."/>
            <person name="Toyoda A."/>
            <person name="Takaki Y."/>
            <person name="Nishi S."/>
            <person name="Hori S."/>
            <person name="Arai W."/>
            <person name="Tsubouchi T."/>
            <person name="Morono Y."/>
            <person name="Uchiyama I."/>
            <person name="Ito T."/>
            <person name="Fujiyama A."/>
            <person name="Inagaki F."/>
            <person name="Takami H."/>
        </authorList>
    </citation>
    <scope>NUCLEOTIDE SEQUENCE</scope>
    <source>
        <strain evidence="3">Expedition CK06-06</strain>
    </source>
</reference>
<dbReference type="InterPro" id="IPR023485">
    <property type="entry name" value="Ptyr_pPase"/>
</dbReference>
<dbReference type="InterPro" id="IPR036196">
    <property type="entry name" value="Ptyr_pPase_sf"/>
</dbReference>
<gene>
    <name evidence="3" type="ORF">S01H1_18285</name>
</gene>
<dbReference type="Gene3D" id="3.40.50.2300">
    <property type="match status" value="1"/>
</dbReference>
<feature type="domain" description="Phosphotyrosine protein phosphatase I" evidence="2">
    <location>
        <begin position="1"/>
        <end position="70"/>
    </location>
</feature>
<dbReference type="PANTHER" id="PTHR43428:SF1">
    <property type="entry name" value="ARSENATE REDUCTASE"/>
    <property type="match status" value="1"/>
</dbReference>
<keyword evidence="1" id="KW-0059">Arsenical resistance</keyword>
<sequence length="76" mass="8254">MAEAIVNNLDGINWHAYSAGTQPAGYVHPKTIQVLAEIGIQHQGKSKSVDHFRNVPFNLVVPVCDSAAEECPIWLG</sequence>
<dbReference type="AlphaFoldDB" id="X0SVV0"/>
<feature type="non-terminal residue" evidence="3">
    <location>
        <position position="76"/>
    </location>
</feature>
<dbReference type="EMBL" id="BARS01009766">
    <property type="protein sequence ID" value="GAF79271.1"/>
    <property type="molecule type" value="Genomic_DNA"/>
</dbReference>
<dbReference type="PANTHER" id="PTHR43428">
    <property type="entry name" value="ARSENATE REDUCTASE"/>
    <property type="match status" value="1"/>
</dbReference>